<dbReference type="EMBL" id="MF351863">
    <property type="protein sequence ID" value="ASR76183.1"/>
    <property type="molecule type" value="Genomic_DNA"/>
</dbReference>
<sequence length="64" mass="7882">MEEERKPILSLNFEIEDIQMQYTAMEKYMEGMDKVSWEYKHADRIKTELYRAIAHHKFNLDKEE</sequence>
<proteinExistence type="predicted"/>
<evidence type="ECO:0000313" key="2">
    <source>
        <dbReference type="Proteomes" id="UP000221247"/>
    </source>
</evidence>
<organism evidence="1 2">
    <name type="scientific">Synechococcus phage Bellamy</name>
    <dbReference type="NCBI Taxonomy" id="2023996"/>
    <lineage>
        <taxon>Viruses</taxon>
        <taxon>Duplodnaviria</taxon>
        <taxon>Heunggongvirae</taxon>
        <taxon>Uroviricota</taxon>
        <taxon>Caudoviricetes</taxon>
        <taxon>Pantevenvirales</taxon>
        <taxon>Kyanoviridae</taxon>
        <taxon>Bellamyvirus</taxon>
        <taxon>Bellamyvirus bellamy</taxon>
    </lineage>
</organism>
<gene>
    <name evidence="1" type="primary">138</name>
    <name evidence="1" type="ORF">PBI_BELLAMY_138</name>
</gene>
<dbReference type="Proteomes" id="UP000221247">
    <property type="component" value="Segment"/>
</dbReference>
<reference evidence="1 2" key="1">
    <citation type="submission" date="2017-06" db="EMBL/GenBank/DDBJ databases">
        <authorList>
            <person name="Kim H.J."/>
            <person name="Triplett B.A."/>
        </authorList>
    </citation>
    <scope>NUCLEOTIDE SEQUENCE [LARGE SCALE GENOMIC DNA]</scope>
</reference>
<dbReference type="KEGG" id="vg:54981468"/>
<accession>A0A222YX95</accession>
<evidence type="ECO:0000313" key="1">
    <source>
        <dbReference type="EMBL" id="ASR76183.1"/>
    </source>
</evidence>
<dbReference type="GeneID" id="54981468"/>
<protein>
    <submittedName>
        <fullName evidence="1">Uncharacterized protein</fullName>
    </submittedName>
</protein>
<dbReference type="RefSeq" id="YP_009791295.1">
    <property type="nucleotide sequence ID" value="NC_047838.1"/>
</dbReference>
<keyword evidence="2" id="KW-1185">Reference proteome</keyword>
<name>A0A222YX95_9CAUD</name>